<dbReference type="GO" id="GO:0000774">
    <property type="term" value="F:adenyl-nucleotide exchange factor activity"/>
    <property type="evidence" value="ECO:0007669"/>
    <property type="project" value="InterPro"/>
</dbReference>
<dbReference type="GO" id="GO:0030150">
    <property type="term" value="P:protein import into mitochondrial matrix"/>
    <property type="evidence" value="ECO:0007669"/>
    <property type="project" value="TreeGrafter"/>
</dbReference>
<comment type="function">
    <text evidence="4">Essential component of the PAM complex, a complex required for the translocation of transit peptide-containing proteins from the inner membrane into the mitochondrial matrix in an ATP-dependent manner.</text>
</comment>
<dbReference type="InterPro" id="IPR009012">
    <property type="entry name" value="GrpE_head"/>
</dbReference>
<dbReference type="PANTHER" id="PTHR21237">
    <property type="entry name" value="GRPE PROTEIN"/>
    <property type="match status" value="1"/>
</dbReference>
<accession>A0A367J6F6</accession>
<keyword evidence="6" id="KW-0175">Coiled coil</keyword>
<protein>
    <recommendedName>
        <fullName evidence="4">GrpE protein homolog</fullName>
    </recommendedName>
</protein>
<dbReference type="GO" id="GO:0042803">
    <property type="term" value="F:protein homodimerization activity"/>
    <property type="evidence" value="ECO:0007669"/>
    <property type="project" value="InterPro"/>
</dbReference>
<evidence type="ECO:0000256" key="4">
    <source>
        <dbReference type="RuleBase" id="RU000640"/>
    </source>
</evidence>
<dbReference type="Gene3D" id="2.30.22.10">
    <property type="entry name" value="Head domain of nucleotide exchange factor GrpE"/>
    <property type="match status" value="1"/>
</dbReference>
<evidence type="ECO:0000313" key="7">
    <source>
        <dbReference type="EMBL" id="RCH85542.1"/>
    </source>
</evidence>
<dbReference type="FunFam" id="2.30.22.10:FF:000002">
    <property type="entry name" value="GrpE protein homolog"/>
    <property type="match status" value="1"/>
</dbReference>
<dbReference type="OrthoDB" id="201635at2759"/>
<evidence type="ECO:0000256" key="5">
    <source>
        <dbReference type="RuleBase" id="RU004478"/>
    </source>
</evidence>
<dbReference type="PROSITE" id="PS01071">
    <property type="entry name" value="GRPE"/>
    <property type="match status" value="1"/>
</dbReference>
<dbReference type="AlphaFoldDB" id="A0A367J6F6"/>
<dbReference type="HAMAP" id="MF_01151">
    <property type="entry name" value="GrpE"/>
    <property type="match status" value="1"/>
</dbReference>
<feature type="coiled-coil region" evidence="6">
    <location>
        <begin position="53"/>
        <end position="98"/>
    </location>
</feature>
<dbReference type="SUPFAM" id="SSF51064">
    <property type="entry name" value="Head domain of nucleotide exchange factor GrpE"/>
    <property type="match status" value="1"/>
</dbReference>
<dbReference type="EMBL" id="PJQM01004145">
    <property type="protein sequence ID" value="RCH85542.1"/>
    <property type="molecule type" value="Genomic_DNA"/>
</dbReference>
<evidence type="ECO:0000256" key="1">
    <source>
        <dbReference type="ARBA" id="ARBA00004305"/>
    </source>
</evidence>
<keyword evidence="3 4" id="KW-0143">Chaperone</keyword>
<sequence>MFPVLFRHRLLQTRNPLFFNKLKRSFSATVFVRGEENDQEPSDKDTPEKNNTNKLIEEELAVMSTKLKELQSNYLLSLADQENLRQRHQREIANAKDFAIQKFAKELVDSIDILKLALQSVPGKFRQREMCLEQDKSAIVEQLVNLYTGVSMTEAEFKKMLTRFDIQEDNPIDQPFDPNKHEAVFQIPAEEKKPGTVVHVQKVGYTLKNRVLRPAQVGVVAEK</sequence>
<dbReference type="Gene3D" id="3.90.20.20">
    <property type="match status" value="1"/>
</dbReference>
<dbReference type="SUPFAM" id="SSF58014">
    <property type="entry name" value="Coiled-coil domain of nucleotide exchange factor GrpE"/>
    <property type="match status" value="1"/>
</dbReference>
<dbReference type="InterPro" id="IPR013805">
    <property type="entry name" value="GrpE_CC"/>
</dbReference>
<comment type="subcellular location">
    <subcellularLocation>
        <location evidence="1 4">Mitochondrion matrix</location>
    </subcellularLocation>
</comment>
<evidence type="ECO:0000313" key="8">
    <source>
        <dbReference type="Proteomes" id="UP000253551"/>
    </source>
</evidence>
<dbReference type="GO" id="GO:0001405">
    <property type="term" value="C:PAM complex, Tim23 associated import motor"/>
    <property type="evidence" value="ECO:0007669"/>
    <property type="project" value="TreeGrafter"/>
</dbReference>
<evidence type="ECO:0000256" key="3">
    <source>
        <dbReference type="ARBA" id="ARBA00023186"/>
    </source>
</evidence>
<dbReference type="Proteomes" id="UP000253551">
    <property type="component" value="Unassembled WGS sequence"/>
</dbReference>
<dbReference type="PRINTS" id="PR00773">
    <property type="entry name" value="GRPEPROTEIN"/>
</dbReference>
<dbReference type="GO" id="GO:0006457">
    <property type="term" value="P:protein folding"/>
    <property type="evidence" value="ECO:0007669"/>
    <property type="project" value="InterPro"/>
</dbReference>
<keyword evidence="4" id="KW-0496">Mitochondrion</keyword>
<comment type="caution">
    <text evidence="7">The sequence shown here is derived from an EMBL/GenBank/DDBJ whole genome shotgun (WGS) entry which is preliminary data.</text>
</comment>
<dbReference type="InterPro" id="IPR000740">
    <property type="entry name" value="GrpE"/>
</dbReference>
<dbReference type="STRING" id="4846.A0A367J6F6"/>
<gene>
    <name evidence="7" type="primary">MGE1_2</name>
    <name evidence="7" type="ORF">CU098_009261</name>
</gene>
<organism evidence="7 8">
    <name type="scientific">Rhizopus stolonifer</name>
    <name type="common">Rhizopus nigricans</name>
    <dbReference type="NCBI Taxonomy" id="4846"/>
    <lineage>
        <taxon>Eukaryota</taxon>
        <taxon>Fungi</taxon>
        <taxon>Fungi incertae sedis</taxon>
        <taxon>Mucoromycota</taxon>
        <taxon>Mucoromycotina</taxon>
        <taxon>Mucoromycetes</taxon>
        <taxon>Mucorales</taxon>
        <taxon>Mucorineae</taxon>
        <taxon>Rhizopodaceae</taxon>
        <taxon>Rhizopus</taxon>
    </lineage>
</organism>
<name>A0A367J6F6_RHIST</name>
<evidence type="ECO:0000256" key="6">
    <source>
        <dbReference type="SAM" id="Coils"/>
    </source>
</evidence>
<keyword evidence="8" id="KW-1185">Reference proteome</keyword>
<dbReference type="PANTHER" id="PTHR21237:SF23">
    <property type="entry name" value="GRPE PROTEIN HOMOLOG, MITOCHONDRIAL"/>
    <property type="match status" value="1"/>
</dbReference>
<dbReference type="CDD" id="cd00446">
    <property type="entry name" value="GrpE"/>
    <property type="match status" value="1"/>
</dbReference>
<reference evidence="7 8" key="1">
    <citation type="journal article" date="2018" name="G3 (Bethesda)">
        <title>Phylogenetic and Phylogenomic Definition of Rhizopus Species.</title>
        <authorList>
            <person name="Gryganskyi A.P."/>
            <person name="Golan J."/>
            <person name="Dolatabadi S."/>
            <person name="Mondo S."/>
            <person name="Robb S."/>
            <person name="Idnurm A."/>
            <person name="Muszewska A."/>
            <person name="Steczkiewicz K."/>
            <person name="Masonjones S."/>
            <person name="Liao H.L."/>
            <person name="Gajdeczka M.T."/>
            <person name="Anike F."/>
            <person name="Vuek A."/>
            <person name="Anishchenko I.M."/>
            <person name="Voigt K."/>
            <person name="de Hoog G.S."/>
            <person name="Smith M.E."/>
            <person name="Heitman J."/>
            <person name="Vilgalys R."/>
            <person name="Stajich J.E."/>
        </authorList>
    </citation>
    <scope>NUCLEOTIDE SEQUENCE [LARGE SCALE GENOMIC DNA]</scope>
    <source>
        <strain evidence="7 8">LSU 92-RS-03</strain>
    </source>
</reference>
<dbReference type="Pfam" id="PF01025">
    <property type="entry name" value="GrpE"/>
    <property type="match status" value="1"/>
</dbReference>
<dbReference type="GO" id="GO:0051087">
    <property type="term" value="F:protein-folding chaperone binding"/>
    <property type="evidence" value="ECO:0007669"/>
    <property type="project" value="InterPro"/>
</dbReference>
<proteinExistence type="inferred from homology"/>
<dbReference type="GO" id="GO:0051082">
    <property type="term" value="F:unfolded protein binding"/>
    <property type="evidence" value="ECO:0007669"/>
    <property type="project" value="TreeGrafter"/>
</dbReference>
<evidence type="ECO:0000256" key="2">
    <source>
        <dbReference type="ARBA" id="ARBA00009054"/>
    </source>
</evidence>
<comment type="similarity">
    <text evidence="2 5">Belongs to the GrpE family.</text>
</comment>